<feature type="transmembrane region" description="Helical" evidence="7">
    <location>
        <begin position="136"/>
        <end position="153"/>
    </location>
</feature>
<dbReference type="GO" id="GO:0015109">
    <property type="term" value="F:chromate transmembrane transporter activity"/>
    <property type="evidence" value="ECO:0007669"/>
    <property type="project" value="InterPro"/>
</dbReference>
<evidence type="ECO:0000256" key="6">
    <source>
        <dbReference type="ARBA" id="ARBA00023136"/>
    </source>
</evidence>
<keyword evidence="4 7" id="KW-0812">Transmembrane</keyword>
<feature type="transmembrane region" description="Helical" evidence="7">
    <location>
        <begin position="113"/>
        <end position="130"/>
    </location>
</feature>
<evidence type="ECO:0000256" key="4">
    <source>
        <dbReference type="ARBA" id="ARBA00022692"/>
    </source>
</evidence>
<dbReference type="InterPro" id="IPR052518">
    <property type="entry name" value="CHR_Transporter"/>
</dbReference>
<dbReference type="RefSeq" id="WP_188608466.1">
    <property type="nucleotide sequence ID" value="NZ_BMGG01000002.1"/>
</dbReference>
<gene>
    <name evidence="8" type="ORF">GCM10010994_14600</name>
</gene>
<reference evidence="8" key="1">
    <citation type="journal article" date="2014" name="Int. J. Syst. Evol. Microbiol.">
        <title>Complete genome sequence of Corynebacterium casei LMG S-19264T (=DSM 44701T), isolated from a smear-ripened cheese.</title>
        <authorList>
            <consortium name="US DOE Joint Genome Institute (JGI-PGF)"/>
            <person name="Walter F."/>
            <person name="Albersmeier A."/>
            <person name="Kalinowski J."/>
            <person name="Ruckert C."/>
        </authorList>
    </citation>
    <scope>NUCLEOTIDE SEQUENCE</scope>
    <source>
        <strain evidence="8">CGMCC 1.12919</strain>
    </source>
</reference>
<dbReference type="InterPro" id="IPR003370">
    <property type="entry name" value="Chromate_transpt"/>
</dbReference>
<sequence>MHDSIRIFSVFALLSVLAIGGGTAVLPEMKHLTIDTYHWLDDDQFRDIYGLGQLAPGPNLLMVVVIGYHVAGSAGALLAFVGFFLPASVIALTASRVWNRFAGSPWRLSVQRALGPISIGLMIAGIVSVARTAISGVPTALLAVAVFAVLSLFRRLNPAWMILAAGLVGAAAFR</sequence>
<evidence type="ECO:0000256" key="5">
    <source>
        <dbReference type="ARBA" id="ARBA00022989"/>
    </source>
</evidence>
<comment type="caution">
    <text evidence="8">The sequence shown here is derived from an EMBL/GenBank/DDBJ whole genome shotgun (WGS) entry which is preliminary data.</text>
</comment>
<proteinExistence type="inferred from homology"/>
<dbReference type="PANTHER" id="PTHR43663:SF1">
    <property type="entry name" value="CHROMATE TRANSPORTER"/>
    <property type="match status" value="1"/>
</dbReference>
<dbReference type="GO" id="GO:0005886">
    <property type="term" value="C:plasma membrane"/>
    <property type="evidence" value="ECO:0007669"/>
    <property type="project" value="UniProtKB-SubCell"/>
</dbReference>
<evidence type="ECO:0000256" key="3">
    <source>
        <dbReference type="ARBA" id="ARBA00022475"/>
    </source>
</evidence>
<keyword evidence="5 7" id="KW-1133">Transmembrane helix</keyword>
<feature type="transmembrane region" description="Helical" evidence="7">
    <location>
        <begin position="66"/>
        <end position="92"/>
    </location>
</feature>
<evidence type="ECO:0000313" key="9">
    <source>
        <dbReference type="Proteomes" id="UP000637002"/>
    </source>
</evidence>
<reference evidence="8" key="2">
    <citation type="submission" date="2020-09" db="EMBL/GenBank/DDBJ databases">
        <authorList>
            <person name="Sun Q."/>
            <person name="Zhou Y."/>
        </authorList>
    </citation>
    <scope>NUCLEOTIDE SEQUENCE</scope>
    <source>
        <strain evidence="8">CGMCC 1.12919</strain>
    </source>
</reference>
<dbReference type="EMBL" id="BMGG01000002">
    <property type="protein sequence ID" value="GGC56754.1"/>
    <property type="molecule type" value="Genomic_DNA"/>
</dbReference>
<evidence type="ECO:0000313" key="8">
    <source>
        <dbReference type="EMBL" id="GGC56754.1"/>
    </source>
</evidence>
<keyword evidence="3" id="KW-1003">Cell membrane</keyword>
<name>A0A916U1Q9_9HYPH</name>
<keyword evidence="6 7" id="KW-0472">Membrane</keyword>
<protein>
    <submittedName>
        <fullName evidence="8">Chromate transporter</fullName>
    </submittedName>
</protein>
<comment type="subcellular location">
    <subcellularLocation>
        <location evidence="1">Cell membrane</location>
        <topology evidence="1">Multi-pass membrane protein</topology>
    </subcellularLocation>
</comment>
<evidence type="ECO:0000256" key="2">
    <source>
        <dbReference type="ARBA" id="ARBA00005262"/>
    </source>
</evidence>
<dbReference type="Pfam" id="PF02417">
    <property type="entry name" value="Chromate_transp"/>
    <property type="match status" value="1"/>
</dbReference>
<evidence type="ECO:0000256" key="1">
    <source>
        <dbReference type="ARBA" id="ARBA00004651"/>
    </source>
</evidence>
<dbReference type="PANTHER" id="PTHR43663">
    <property type="entry name" value="CHROMATE TRANSPORT PROTEIN-RELATED"/>
    <property type="match status" value="1"/>
</dbReference>
<evidence type="ECO:0000256" key="7">
    <source>
        <dbReference type="SAM" id="Phobius"/>
    </source>
</evidence>
<dbReference type="AlphaFoldDB" id="A0A916U1Q9"/>
<comment type="similarity">
    <text evidence="2">Belongs to the chromate ion transporter (CHR) (TC 2.A.51) family.</text>
</comment>
<organism evidence="8 9">
    <name type="scientific">Chelatococcus reniformis</name>
    <dbReference type="NCBI Taxonomy" id="1494448"/>
    <lineage>
        <taxon>Bacteria</taxon>
        <taxon>Pseudomonadati</taxon>
        <taxon>Pseudomonadota</taxon>
        <taxon>Alphaproteobacteria</taxon>
        <taxon>Hyphomicrobiales</taxon>
        <taxon>Chelatococcaceae</taxon>
        <taxon>Chelatococcus</taxon>
    </lineage>
</organism>
<dbReference type="Proteomes" id="UP000637002">
    <property type="component" value="Unassembled WGS sequence"/>
</dbReference>
<keyword evidence="9" id="KW-1185">Reference proteome</keyword>
<accession>A0A916U1Q9</accession>